<keyword evidence="5" id="KW-0807">Transducer</keyword>
<feature type="transmembrane region" description="Helical" evidence="6">
    <location>
        <begin position="108"/>
        <end position="126"/>
    </location>
</feature>
<name>A0A8S3YUY1_9EUPU</name>
<dbReference type="AlphaFoldDB" id="A0A8S3YUY1"/>
<dbReference type="GO" id="GO:0004930">
    <property type="term" value="F:G protein-coupled receptor activity"/>
    <property type="evidence" value="ECO:0007669"/>
    <property type="project" value="UniProtKB-KW"/>
</dbReference>
<evidence type="ECO:0000256" key="6">
    <source>
        <dbReference type="SAM" id="Phobius"/>
    </source>
</evidence>
<evidence type="ECO:0000256" key="2">
    <source>
        <dbReference type="ARBA" id="ARBA00022692"/>
    </source>
</evidence>
<feature type="transmembrane region" description="Helical" evidence="6">
    <location>
        <begin position="512"/>
        <end position="537"/>
    </location>
</feature>
<evidence type="ECO:0000313" key="8">
    <source>
        <dbReference type="EMBL" id="CAG5119402.1"/>
    </source>
</evidence>
<dbReference type="PANTHER" id="PTHR46641:SF25">
    <property type="entry name" value="CNMAMIDE RECEPTOR-RELATED"/>
    <property type="match status" value="1"/>
</dbReference>
<comment type="caution">
    <text evidence="8">The sequence shown here is derived from an EMBL/GenBank/DDBJ whole genome shotgun (WGS) entry which is preliminary data.</text>
</comment>
<evidence type="ECO:0000259" key="7">
    <source>
        <dbReference type="PROSITE" id="PS50262"/>
    </source>
</evidence>
<gene>
    <name evidence="8" type="ORF">CUNI_LOCUS4960</name>
</gene>
<dbReference type="InterPro" id="IPR000276">
    <property type="entry name" value="GPCR_Rhodpsn"/>
</dbReference>
<evidence type="ECO:0000313" key="9">
    <source>
        <dbReference type="Proteomes" id="UP000678393"/>
    </source>
</evidence>
<evidence type="ECO:0000256" key="5">
    <source>
        <dbReference type="RuleBase" id="RU000688"/>
    </source>
</evidence>
<dbReference type="InterPro" id="IPR017452">
    <property type="entry name" value="GPCR_Rhodpsn_7TM"/>
</dbReference>
<dbReference type="PRINTS" id="PR00237">
    <property type="entry name" value="GPCRRHODOPSN"/>
</dbReference>
<dbReference type="PROSITE" id="PS50262">
    <property type="entry name" value="G_PROTEIN_RECEP_F1_2"/>
    <property type="match status" value="1"/>
</dbReference>
<dbReference type="Gene3D" id="1.20.1070.10">
    <property type="entry name" value="Rhodopsin 7-helix transmembrane proteins"/>
    <property type="match status" value="2"/>
</dbReference>
<keyword evidence="9" id="KW-1185">Reference proteome</keyword>
<protein>
    <recommendedName>
        <fullName evidence="7">G-protein coupled receptors family 1 profile domain-containing protein</fullName>
    </recommendedName>
</protein>
<accession>A0A8S3YUY1</accession>
<evidence type="ECO:0000256" key="4">
    <source>
        <dbReference type="ARBA" id="ARBA00023136"/>
    </source>
</evidence>
<comment type="similarity">
    <text evidence="5">Belongs to the G-protein coupled receptor 1 family.</text>
</comment>
<dbReference type="SUPFAM" id="SSF81321">
    <property type="entry name" value="Family A G protein-coupled receptor-like"/>
    <property type="match status" value="1"/>
</dbReference>
<feature type="transmembrane region" description="Helical" evidence="6">
    <location>
        <begin position="31"/>
        <end position="53"/>
    </location>
</feature>
<keyword evidence="2 5" id="KW-0812">Transmembrane</keyword>
<dbReference type="PROSITE" id="PS00237">
    <property type="entry name" value="G_PROTEIN_RECEP_F1_1"/>
    <property type="match status" value="1"/>
</dbReference>
<feature type="transmembrane region" description="Helical" evidence="6">
    <location>
        <begin position="147"/>
        <end position="167"/>
    </location>
</feature>
<feature type="domain" description="G-protein coupled receptors family 1 profile" evidence="7">
    <location>
        <begin position="43"/>
        <end position="570"/>
    </location>
</feature>
<comment type="subcellular location">
    <subcellularLocation>
        <location evidence="1">Membrane</location>
    </subcellularLocation>
</comment>
<dbReference type="InterPro" id="IPR052954">
    <property type="entry name" value="GPCR-Ligand_Int"/>
</dbReference>
<reference evidence="8" key="1">
    <citation type="submission" date="2021-04" db="EMBL/GenBank/DDBJ databases">
        <authorList>
            <consortium name="Molecular Ecology Group"/>
        </authorList>
    </citation>
    <scope>NUCLEOTIDE SEQUENCE</scope>
</reference>
<organism evidence="8 9">
    <name type="scientific">Candidula unifasciata</name>
    <dbReference type="NCBI Taxonomy" id="100452"/>
    <lineage>
        <taxon>Eukaryota</taxon>
        <taxon>Metazoa</taxon>
        <taxon>Spiralia</taxon>
        <taxon>Lophotrochozoa</taxon>
        <taxon>Mollusca</taxon>
        <taxon>Gastropoda</taxon>
        <taxon>Heterobranchia</taxon>
        <taxon>Euthyneura</taxon>
        <taxon>Panpulmonata</taxon>
        <taxon>Eupulmonata</taxon>
        <taxon>Stylommatophora</taxon>
        <taxon>Helicina</taxon>
        <taxon>Helicoidea</taxon>
        <taxon>Geomitridae</taxon>
        <taxon>Candidula</taxon>
    </lineage>
</organism>
<keyword evidence="5" id="KW-0297">G-protein coupled receptor</keyword>
<dbReference type="PANTHER" id="PTHR46641">
    <property type="entry name" value="FMRFAMIDE RECEPTOR-RELATED"/>
    <property type="match status" value="1"/>
</dbReference>
<dbReference type="OrthoDB" id="9990906at2759"/>
<dbReference type="GO" id="GO:0016020">
    <property type="term" value="C:membrane"/>
    <property type="evidence" value="ECO:0007669"/>
    <property type="project" value="UniProtKB-SubCell"/>
</dbReference>
<dbReference type="Pfam" id="PF00001">
    <property type="entry name" value="7tm_1"/>
    <property type="match status" value="1"/>
</dbReference>
<feature type="transmembrane region" description="Helical" evidence="6">
    <location>
        <begin position="65"/>
        <end position="88"/>
    </location>
</feature>
<keyword evidence="3 6" id="KW-1133">Transmembrane helix</keyword>
<dbReference type="EMBL" id="CAJHNH020000703">
    <property type="protein sequence ID" value="CAG5119402.1"/>
    <property type="molecule type" value="Genomic_DNA"/>
</dbReference>
<keyword evidence="4 6" id="KW-0472">Membrane</keyword>
<feature type="transmembrane region" description="Helical" evidence="6">
    <location>
        <begin position="203"/>
        <end position="228"/>
    </location>
</feature>
<proteinExistence type="inferred from homology"/>
<evidence type="ECO:0000256" key="1">
    <source>
        <dbReference type="ARBA" id="ARBA00004370"/>
    </source>
</evidence>
<keyword evidence="5" id="KW-0675">Receptor</keyword>
<sequence length="597" mass="67608">MLNWNSSFNGSYIGRRHNISHFIEFQASVMIWRYVAPVILVVGEWLIVLWLLYVAPVILVVGEWCILLCILHVAPVIHVVGEWLIVLWLLYNIYIRLMSRAACKTHNFFVYVSLDISVWILVAVSVDRCLYVSWPQLARKWCKLRNARITVATIVVLSALINVHFFWTYDLETADSQHIYANGNKKCYADTSSELAVSFVENVWPWIDFCVYCLFPFMFMATANSIIIKQLVRTEKNMASYLNTNLDGVQRSATELRQASQVSMSNFTSPGRNSNAAIEEKTNERGKGNKSVNDISQLGITERIIKCCGDPFTVQVVYSSETEGKRTLSMDVGLSNERKSKSLTTDKQCVNKSQHHNKNIGTNVSNKLLLRTSNTAEDINQSCHHNVSNGVGVKKSHFHNENVETDVKNKLFCRSRNTGVGINQSQNHNGNNGTQINKLRYLNENIGTVVDKKPLCHDSIRSGTHQGVQQTLGLPHTLLSSSQNKWQNTSTASDMLTPALSRRNTRSVSKTLLAVTIVFWILNAPIVIFIIGQTYIITSADDRGRAVVILAWTIVNILQYINGALHFFLYCLTSPKFRQELKDMFKECSEKMKRTVP</sequence>
<feature type="transmembrane region" description="Helical" evidence="6">
    <location>
        <begin position="549"/>
        <end position="572"/>
    </location>
</feature>
<evidence type="ECO:0000256" key="3">
    <source>
        <dbReference type="ARBA" id="ARBA00022989"/>
    </source>
</evidence>
<dbReference type="Proteomes" id="UP000678393">
    <property type="component" value="Unassembled WGS sequence"/>
</dbReference>